<organism evidence="5 6">
    <name type="scientific">Haloferula helveola</name>
    <dbReference type="NCBI Taxonomy" id="490095"/>
    <lineage>
        <taxon>Bacteria</taxon>
        <taxon>Pseudomonadati</taxon>
        <taxon>Verrucomicrobiota</taxon>
        <taxon>Verrucomicrobiia</taxon>
        <taxon>Verrucomicrobiales</taxon>
        <taxon>Verrucomicrobiaceae</taxon>
        <taxon>Haloferula</taxon>
    </lineage>
</organism>
<evidence type="ECO:0000313" key="6">
    <source>
        <dbReference type="Proteomes" id="UP001374893"/>
    </source>
</evidence>
<dbReference type="Pfam" id="PF07583">
    <property type="entry name" value="PSCyt2"/>
    <property type="match status" value="1"/>
</dbReference>
<evidence type="ECO:0000256" key="2">
    <source>
        <dbReference type="SAM" id="SignalP"/>
    </source>
</evidence>
<dbReference type="Pfam" id="PF07587">
    <property type="entry name" value="PSD1"/>
    <property type="match status" value="1"/>
</dbReference>
<dbReference type="Proteomes" id="UP001374893">
    <property type="component" value="Chromosome"/>
</dbReference>
<evidence type="ECO:0000313" key="5">
    <source>
        <dbReference type="EMBL" id="BCX47520.1"/>
    </source>
</evidence>
<name>A0ABM7RCQ5_9BACT</name>
<feature type="domain" description="DUF1553" evidence="4">
    <location>
        <begin position="349"/>
        <end position="670"/>
    </location>
</feature>
<dbReference type="InterPro" id="IPR011444">
    <property type="entry name" value="DUF1549"/>
</dbReference>
<dbReference type="RefSeq" id="WP_338689766.1">
    <property type="nucleotide sequence ID" value="NZ_AP024702.1"/>
</dbReference>
<feature type="domain" description="DUF1549" evidence="3">
    <location>
        <begin position="32"/>
        <end position="209"/>
    </location>
</feature>
<evidence type="ECO:0000259" key="3">
    <source>
        <dbReference type="Pfam" id="PF07583"/>
    </source>
</evidence>
<feature type="region of interest" description="Disordered" evidence="1">
    <location>
        <begin position="260"/>
        <end position="286"/>
    </location>
</feature>
<feature type="compositionally biased region" description="Basic and acidic residues" evidence="1">
    <location>
        <begin position="260"/>
        <end position="281"/>
    </location>
</feature>
<keyword evidence="6" id="KW-1185">Reference proteome</keyword>
<reference evidence="5 6" key="1">
    <citation type="submission" date="2021-06" db="EMBL/GenBank/DDBJ databases">
        <title>Complete genome of Haloferula helveola possessing various polysaccharide degrading enzymes.</title>
        <authorList>
            <person name="Takami H."/>
            <person name="Huang C."/>
            <person name="Hamasaki K."/>
        </authorList>
    </citation>
    <scope>NUCLEOTIDE SEQUENCE [LARGE SCALE GENOMIC DNA]</scope>
    <source>
        <strain evidence="5 6">CN-1</strain>
    </source>
</reference>
<dbReference type="PANTHER" id="PTHR35889">
    <property type="entry name" value="CYCLOINULO-OLIGOSACCHARIDE FRUCTANOTRANSFERASE-RELATED"/>
    <property type="match status" value="1"/>
</dbReference>
<keyword evidence="2" id="KW-0732">Signal</keyword>
<accession>A0ABM7RCQ5</accession>
<evidence type="ECO:0000259" key="4">
    <source>
        <dbReference type="Pfam" id="PF07587"/>
    </source>
</evidence>
<evidence type="ECO:0000256" key="1">
    <source>
        <dbReference type="SAM" id="MobiDB-lite"/>
    </source>
</evidence>
<evidence type="ECO:0008006" key="7">
    <source>
        <dbReference type="Google" id="ProtNLM"/>
    </source>
</evidence>
<feature type="region of interest" description="Disordered" evidence="1">
    <location>
        <begin position="513"/>
        <end position="541"/>
    </location>
</feature>
<feature type="chain" id="PRO_5046259117" description="DUF1549 domain-containing protein" evidence="2">
    <location>
        <begin position="19"/>
        <end position="694"/>
    </location>
</feature>
<dbReference type="PANTHER" id="PTHR35889:SF3">
    <property type="entry name" value="F-BOX DOMAIN-CONTAINING PROTEIN"/>
    <property type="match status" value="1"/>
</dbReference>
<protein>
    <recommendedName>
        <fullName evidence="7">DUF1549 domain-containing protein</fullName>
    </recommendedName>
</protein>
<sequence>MKATFLTLLPALVLVAGAKPLPEKTVRQAAAKIDQLLEQDLKTAGLKPTARIDDATFLRRAYLGIIGRIPSHDEATRFLSDKSADKRHALIDELVASPGFDSHLFNWTADLLRVQTSQEQFGLGWHVWLRKSLAEDKPWDDMVREMLGSEGHTVSDPAVGYYLRDRNMQLDNFSNTMQVFLGRQIGCAQCHDHPFDDWSQYEYYQMAAFGGGFQYRSQEAEKTVRNLSMTILEKDQKKKAAPKADFAPANKAAEAKAKAAKMKAEREKKARAMRAERERKQQMQRKLQTLSRQFRPLFKDFAKNALHDNPSVALTLPEDYQYSDAKPGSVVSAETLFGRRLKDVAPEERRQLFAEWVSSPENPYFTKVIANRMWQRTFGHGLVDPVDDWDEDSETLHPEVLAYLETTMKGVDYDLRQFLRILFHTRLFERECLTEEPAMGLPLAFRGPALTRMSAEQIYDSFLVLTRGKVNDAPTQAFERKWDDYRKKVSDLLNAPARDMVILAESARAGEELRREAQSEQRAAQKKLAEAKTEEQRRQAQRELAKIREKVQEARMMAEPVMRYTRVGNGKRDSGLRASEHPTPFRAGTLVREFGGSDRETPSSAHTTATVPQALALLNDYQMDVFRGKGSSLGRNIEAIKSPEKRIETLFITLYATPPTEEEIERYSKFAEDRIALRDLARAMLTSNRFLFIQ</sequence>
<feature type="compositionally biased region" description="Basic and acidic residues" evidence="1">
    <location>
        <begin position="527"/>
        <end position="541"/>
    </location>
</feature>
<gene>
    <name evidence="5" type="ORF">HAHE_14280</name>
</gene>
<dbReference type="InterPro" id="IPR022655">
    <property type="entry name" value="DUF1553"/>
</dbReference>
<feature type="signal peptide" evidence="2">
    <location>
        <begin position="1"/>
        <end position="18"/>
    </location>
</feature>
<proteinExistence type="predicted"/>
<dbReference type="EMBL" id="AP024702">
    <property type="protein sequence ID" value="BCX47520.1"/>
    <property type="molecule type" value="Genomic_DNA"/>
</dbReference>